<organism evidence="2 3">
    <name type="scientific">Gemmobacter aquaticus</name>
    <dbReference type="NCBI Taxonomy" id="490185"/>
    <lineage>
        <taxon>Bacteria</taxon>
        <taxon>Pseudomonadati</taxon>
        <taxon>Pseudomonadota</taxon>
        <taxon>Alphaproteobacteria</taxon>
        <taxon>Rhodobacterales</taxon>
        <taxon>Paracoccaceae</taxon>
        <taxon>Gemmobacter</taxon>
    </lineage>
</organism>
<proteinExistence type="predicted"/>
<comment type="caution">
    <text evidence="2">The sequence shown here is derived from an EMBL/GenBank/DDBJ whole genome shotgun (WGS) entry which is preliminary data.</text>
</comment>
<feature type="transmembrane region" description="Helical" evidence="1">
    <location>
        <begin position="46"/>
        <end position="68"/>
    </location>
</feature>
<dbReference type="InterPro" id="IPR008407">
    <property type="entry name" value="Brnchd-chn_aa_trnsp_AzlD"/>
</dbReference>
<accession>A0A918DDU0</accession>
<dbReference type="Pfam" id="PF05437">
    <property type="entry name" value="AzlD"/>
    <property type="match status" value="1"/>
</dbReference>
<keyword evidence="3" id="KW-1185">Reference proteome</keyword>
<protein>
    <submittedName>
        <fullName evidence="2">Membrane protein</fullName>
    </submittedName>
</protein>
<dbReference type="AlphaFoldDB" id="A0A918DDU0"/>
<evidence type="ECO:0000313" key="3">
    <source>
        <dbReference type="Proteomes" id="UP000598196"/>
    </source>
</evidence>
<dbReference type="Proteomes" id="UP000598196">
    <property type="component" value="Unassembled WGS sequence"/>
</dbReference>
<feature type="transmembrane region" description="Helical" evidence="1">
    <location>
        <begin position="12"/>
        <end position="34"/>
    </location>
</feature>
<keyword evidence="1" id="KW-0812">Transmembrane</keyword>
<feature type="transmembrane region" description="Helical" evidence="1">
    <location>
        <begin position="94"/>
        <end position="112"/>
    </location>
</feature>
<evidence type="ECO:0000256" key="1">
    <source>
        <dbReference type="SAM" id="Phobius"/>
    </source>
</evidence>
<dbReference type="RefSeq" id="WP_373289034.1">
    <property type="nucleotide sequence ID" value="NZ_BMLP01000004.1"/>
</dbReference>
<reference evidence="2 3" key="1">
    <citation type="journal article" date="2014" name="Int. J. Syst. Evol. Microbiol.">
        <title>Complete genome sequence of Corynebacterium casei LMG S-19264T (=DSM 44701T), isolated from a smear-ripened cheese.</title>
        <authorList>
            <consortium name="US DOE Joint Genome Institute (JGI-PGF)"/>
            <person name="Walter F."/>
            <person name="Albersmeier A."/>
            <person name="Kalinowski J."/>
            <person name="Ruckert C."/>
        </authorList>
    </citation>
    <scope>NUCLEOTIDE SEQUENCE [LARGE SCALE GENOMIC DNA]</scope>
    <source>
        <strain evidence="2 3">CGMCC 1.7029</strain>
    </source>
</reference>
<name>A0A918DDU0_9RHOB</name>
<gene>
    <name evidence="2" type="ORF">GCM10010991_24480</name>
</gene>
<sequence>MAETIQFETWQIWAVILGLGLGTYAIRLSFLGLIGNRPLPPMLLRVLRYTPMAVIPGLVAPAVVWPAATGGEADPARMIAALVTVVVGIVTRKTLWALAAGIATLVLALWLLG</sequence>
<keyword evidence="1" id="KW-0472">Membrane</keyword>
<keyword evidence="1" id="KW-1133">Transmembrane helix</keyword>
<dbReference type="EMBL" id="BMLP01000004">
    <property type="protein sequence ID" value="GGO34129.1"/>
    <property type="molecule type" value="Genomic_DNA"/>
</dbReference>
<evidence type="ECO:0000313" key="2">
    <source>
        <dbReference type="EMBL" id="GGO34129.1"/>
    </source>
</evidence>